<dbReference type="InterPro" id="IPR001647">
    <property type="entry name" value="HTH_TetR"/>
</dbReference>
<evidence type="ECO:0000256" key="4">
    <source>
        <dbReference type="PROSITE-ProRule" id="PRU00335"/>
    </source>
</evidence>
<dbReference type="GO" id="GO:0000976">
    <property type="term" value="F:transcription cis-regulatory region binding"/>
    <property type="evidence" value="ECO:0007669"/>
    <property type="project" value="TreeGrafter"/>
</dbReference>
<dbReference type="InterPro" id="IPR050109">
    <property type="entry name" value="HTH-type_TetR-like_transc_reg"/>
</dbReference>
<dbReference type="PANTHER" id="PTHR30055:SF234">
    <property type="entry name" value="HTH-TYPE TRANSCRIPTIONAL REGULATOR BETI"/>
    <property type="match status" value="1"/>
</dbReference>
<dbReference type="PANTHER" id="PTHR30055">
    <property type="entry name" value="HTH-TYPE TRANSCRIPTIONAL REGULATOR RUTR"/>
    <property type="match status" value="1"/>
</dbReference>
<feature type="domain" description="HTH tetR-type" evidence="5">
    <location>
        <begin position="12"/>
        <end position="70"/>
    </location>
</feature>
<name>A0A939DTQ0_9MICO</name>
<dbReference type="Proteomes" id="UP000664385">
    <property type="component" value="Unassembled WGS sequence"/>
</dbReference>
<keyword evidence="1" id="KW-0805">Transcription regulation</keyword>
<evidence type="ECO:0000256" key="2">
    <source>
        <dbReference type="ARBA" id="ARBA00023125"/>
    </source>
</evidence>
<dbReference type="SUPFAM" id="SSF46689">
    <property type="entry name" value="Homeodomain-like"/>
    <property type="match status" value="1"/>
</dbReference>
<dbReference type="AlphaFoldDB" id="A0A939DTQ0"/>
<sequence>MSSTRTPRSDALANRAGIIAAARTALASDPHASVDAIARTAGVSRRTIYGHFADRDALIRELIASGARRFNALATSVDDDDPQVALARLAALMWHEAAHVRITAALALDDAHLTETAAALAPLRRVLADIVRRGRRGERMRTDIDAGMLARLIEEVARTVASRNLADETGAEPAAAADAVVRIVLSIAGLSWRDADALLRDHPDVLVPAQSAE</sequence>
<dbReference type="InterPro" id="IPR009057">
    <property type="entry name" value="Homeodomain-like_sf"/>
</dbReference>
<feature type="DNA-binding region" description="H-T-H motif" evidence="4">
    <location>
        <begin position="33"/>
        <end position="52"/>
    </location>
</feature>
<evidence type="ECO:0000259" key="5">
    <source>
        <dbReference type="PROSITE" id="PS50977"/>
    </source>
</evidence>
<keyword evidence="2 4" id="KW-0238">DNA-binding</keyword>
<dbReference type="Gene3D" id="1.10.357.10">
    <property type="entry name" value="Tetracycline Repressor, domain 2"/>
    <property type="match status" value="1"/>
</dbReference>
<evidence type="ECO:0000256" key="3">
    <source>
        <dbReference type="ARBA" id="ARBA00023163"/>
    </source>
</evidence>
<organism evidence="6 7">
    <name type="scientific">Microbacterium esteraromaticum</name>
    <dbReference type="NCBI Taxonomy" id="57043"/>
    <lineage>
        <taxon>Bacteria</taxon>
        <taxon>Bacillati</taxon>
        <taxon>Actinomycetota</taxon>
        <taxon>Actinomycetes</taxon>
        <taxon>Micrococcales</taxon>
        <taxon>Microbacteriaceae</taxon>
        <taxon>Microbacterium</taxon>
    </lineage>
</organism>
<comment type="caution">
    <text evidence="6">The sequence shown here is derived from an EMBL/GenBank/DDBJ whole genome shotgun (WGS) entry which is preliminary data.</text>
</comment>
<proteinExistence type="predicted"/>
<reference evidence="6" key="1">
    <citation type="submission" date="2020-12" db="EMBL/GenBank/DDBJ databases">
        <title>PHA producing bacteria isolated from mangrove.</title>
        <authorList>
            <person name="Zheng W."/>
            <person name="Yu S."/>
            <person name="Huang Y."/>
        </authorList>
    </citation>
    <scope>NUCLEOTIDE SEQUENCE</scope>
    <source>
        <strain evidence="6">GN8-5</strain>
    </source>
</reference>
<dbReference type="EMBL" id="JAEMWU010000001">
    <property type="protein sequence ID" value="MBN8204751.1"/>
    <property type="molecule type" value="Genomic_DNA"/>
</dbReference>
<dbReference type="RefSeq" id="WP_206822593.1">
    <property type="nucleotide sequence ID" value="NZ_JAEMWU010000001.1"/>
</dbReference>
<evidence type="ECO:0000313" key="7">
    <source>
        <dbReference type="Proteomes" id="UP000664385"/>
    </source>
</evidence>
<evidence type="ECO:0000256" key="1">
    <source>
        <dbReference type="ARBA" id="ARBA00023015"/>
    </source>
</evidence>
<evidence type="ECO:0000313" key="6">
    <source>
        <dbReference type="EMBL" id="MBN8204751.1"/>
    </source>
</evidence>
<keyword evidence="3" id="KW-0804">Transcription</keyword>
<accession>A0A939DTQ0</accession>
<protein>
    <submittedName>
        <fullName evidence="6">TetR/AcrR family transcriptional regulator</fullName>
    </submittedName>
</protein>
<dbReference type="GO" id="GO:0003700">
    <property type="term" value="F:DNA-binding transcription factor activity"/>
    <property type="evidence" value="ECO:0007669"/>
    <property type="project" value="TreeGrafter"/>
</dbReference>
<dbReference type="Pfam" id="PF00440">
    <property type="entry name" value="TetR_N"/>
    <property type="match status" value="1"/>
</dbReference>
<dbReference type="PROSITE" id="PS50977">
    <property type="entry name" value="HTH_TETR_2"/>
    <property type="match status" value="1"/>
</dbReference>
<gene>
    <name evidence="6" type="ORF">JF543_02125</name>
</gene>